<keyword evidence="1" id="KW-0812">Transmembrane</keyword>
<keyword evidence="2" id="KW-1185">Reference proteome</keyword>
<keyword evidence="1" id="KW-0472">Membrane</keyword>
<dbReference type="Pfam" id="PF10323">
    <property type="entry name" value="7TM_GPCR_Srv"/>
    <property type="match status" value="1"/>
</dbReference>
<protein>
    <submittedName>
        <fullName evidence="3">G_PROTEIN_RECEP_F1_2 domain-containing protein</fullName>
    </submittedName>
</protein>
<feature type="transmembrane region" description="Helical" evidence="1">
    <location>
        <begin position="78"/>
        <end position="103"/>
    </location>
</feature>
<dbReference type="Proteomes" id="UP000492821">
    <property type="component" value="Unassembled WGS sequence"/>
</dbReference>
<feature type="transmembrane region" description="Helical" evidence="1">
    <location>
        <begin position="241"/>
        <end position="265"/>
    </location>
</feature>
<feature type="transmembrane region" description="Helical" evidence="1">
    <location>
        <begin position="37"/>
        <end position="66"/>
    </location>
</feature>
<organism evidence="2 3">
    <name type="scientific">Panagrellus redivivus</name>
    <name type="common">Microworm</name>
    <dbReference type="NCBI Taxonomy" id="6233"/>
    <lineage>
        <taxon>Eukaryota</taxon>
        <taxon>Metazoa</taxon>
        <taxon>Ecdysozoa</taxon>
        <taxon>Nematoda</taxon>
        <taxon>Chromadorea</taxon>
        <taxon>Rhabditida</taxon>
        <taxon>Tylenchina</taxon>
        <taxon>Panagrolaimomorpha</taxon>
        <taxon>Panagrolaimoidea</taxon>
        <taxon>Panagrolaimidae</taxon>
        <taxon>Panagrellus</taxon>
    </lineage>
</organism>
<feature type="transmembrane region" description="Helical" evidence="1">
    <location>
        <begin position="199"/>
        <end position="220"/>
    </location>
</feature>
<feature type="transmembrane region" description="Helical" evidence="1">
    <location>
        <begin position="123"/>
        <end position="142"/>
    </location>
</feature>
<keyword evidence="1" id="KW-1133">Transmembrane helix</keyword>
<feature type="transmembrane region" description="Helical" evidence="1">
    <location>
        <begin position="277"/>
        <end position="304"/>
    </location>
</feature>
<reference evidence="2" key="1">
    <citation type="journal article" date="2013" name="Genetics">
        <title>The draft genome and transcriptome of Panagrellus redivivus are shaped by the harsh demands of a free-living lifestyle.</title>
        <authorList>
            <person name="Srinivasan J."/>
            <person name="Dillman A.R."/>
            <person name="Macchietto M.G."/>
            <person name="Heikkinen L."/>
            <person name="Lakso M."/>
            <person name="Fracchia K.M."/>
            <person name="Antoshechkin I."/>
            <person name="Mortazavi A."/>
            <person name="Wong G."/>
            <person name="Sternberg P.W."/>
        </authorList>
    </citation>
    <scope>NUCLEOTIDE SEQUENCE [LARGE SCALE GENOMIC DNA]</scope>
    <source>
        <strain evidence="2">MT8872</strain>
    </source>
</reference>
<dbReference type="AlphaFoldDB" id="A0A7E4VD34"/>
<feature type="transmembrane region" description="Helical" evidence="1">
    <location>
        <begin position="154"/>
        <end position="174"/>
    </location>
</feature>
<name>A0A7E4VD34_PANRE</name>
<reference evidence="3" key="2">
    <citation type="submission" date="2020-10" db="UniProtKB">
        <authorList>
            <consortium name="WormBaseParasite"/>
        </authorList>
    </citation>
    <scope>IDENTIFICATION</scope>
</reference>
<dbReference type="WBParaSite" id="Pan_g19018.t1">
    <property type="protein sequence ID" value="Pan_g19018.t1"/>
    <property type="gene ID" value="Pan_g19018"/>
</dbReference>
<evidence type="ECO:0000313" key="2">
    <source>
        <dbReference type="Proteomes" id="UP000492821"/>
    </source>
</evidence>
<accession>A0A7E4VD34</accession>
<proteinExistence type="predicted"/>
<sequence length="305" mass="34796">MSSSEDLSTVMANESLSTTTAIIQRAVDYLHTGPTRVVGLIMTNCVIATSFSGAVIEAVAIVFFINQFYRKNKYVASAYFYIAFAGYCVDFTAISLFVITFWLPDFYMLKLISDVNQWYVGFYNGPWNVSLSLNRFTAIVLFQRHPRVWSNRNTLFIVILLFLGPFIISGYSLADPYCRSHVYDSGCEAYLSKSRIIEISTNLVSCCISAVLTLISIYFLKPTVTSTWTSSARNASFERRLFIQCAVSTALFIFYNMFLLSYNFFRPHRTESAMLGFVYVVSVNLTNLAYNIYHYLNIILLIFVR</sequence>
<evidence type="ECO:0000256" key="1">
    <source>
        <dbReference type="SAM" id="Phobius"/>
    </source>
</evidence>
<evidence type="ECO:0000313" key="3">
    <source>
        <dbReference type="WBParaSite" id="Pan_g19018.t1"/>
    </source>
</evidence>
<dbReference type="InterPro" id="IPR019426">
    <property type="entry name" value="7TM_GPCR_serpentine_rcpt_Srv"/>
</dbReference>